<dbReference type="GO" id="GO:0055091">
    <property type="term" value="P:phospholipid homeostasis"/>
    <property type="evidence" value="ECO:0007669"/>
    <property type="project" value="TreeGrafter"/>
</dbReference>
<feature type="transmembrane region" description="Helical" evidence="5">
    <location>
        <begin position="167"/>
        <end position="187"/>
    </location>
</feature>
<gene>
    <name evidence="7" type="ORF">TrVE_jg12449</name>
</gene>
<keyword evidence="4 5" id="KW-0472">Membrane</keyword>
<feature type="transmembrane region" description="Helical" evidence="5">
    <location>
        <begin position="21"/>
        <end position="43"/>
    </location>
</feature>
<keyword evidence="2 5" id="KW-0812">Transmembrane</keyword>
<evidence type="ECO:0000313" key="8">
    <source>
        <dbReference type="Proteomes" id="UP001165160"/>
    </source>
</evidence>
<evidence type="ECO:0000259" key="6">
    <source>
        <dbReference type="SMART" id="SM00724"/>
    </source>
</evidence>
<feature type="domain" description="TLC" evidence="6">
    <location>
        <begin position="68"/>
        <end position="285"/>
    </location>
</feature>
<protein>
    <recommendedName>
        <fullName evidence="6">TLC domain-containing protein</fullName>
    </recommendedName>
</protein>
<dbReference type="GO" id="GO:0007009">
    <property type="term" value="P:plasma membrane organization"/>
    <property type="evidence" value="ECO:0007669"/>
    <property type="project" value="TreeGrafter"/>
</dbReference>
<feature type="transmembrane region" description="Helical" evidence="5">
    <location>
        <begin position="253"/>
        <end position="278"/>
    </location>
</feature>
<keyword evidence="8" id="KW-1185">Reference proteome</keyword>
<dbReference type="InterPro" id="IPR050846">
    <property type="entry name" value="TLCD"/>
</dbReference>
<feature type="transmembrane region" description="Helical" evidence="5">
    <location>
        <begin position="207"/>
        <end position="233"/>
    </location>
</feature>
<dbReference type="PANTHER" id="PTHR13439:SF4">
    <property type="entry name" value="TLC DOMAIN-CONTAINING PROTEIN"/>
    <property type="match status" value="1"/>
</dbReference>
<evidence type="ECO:0000256" key="4">
    <source>
        <dbReference type="ARBA" id="ARBA00023136"/>
    </source>
</evidence>
<comment type="subcellular location">
    <subcellularLocation>
        <location evidence="1">Membrane</location>
        <topology evidence="1">Multi-pass membrane protein</topology>
    </subcellularLocation>
</comment>
<evidence type="ECO:0000256" key="2">
    <source>
        <dbReference type="ARBA" id="ARBA00022692"/>
    </source>
</evidence>
<dbReference type="GO" id="GO:0005886">
    <property type="term" value="C:plasma membrane"/>
    <property type="evidence" value="ECO:0007669"/>
    <property type="project" value="TreeGrafter"/>
</dbReference>
<dbReference type="PANTHER" id="PTHR13439">
    <property type="entry name" value="CT120 PROTEIN"/>
    <property type="match status" value="1"/>
</dbReference>
<proteinExistence type="predicted"/>
<dbReference type="AlphaFoldDB" id="A0A9W7BGP4"/>
<dbReference type="GO" id="GO:0097035">
    <property type="term" value="P:regulation of membrane lipid distribution"/>
    <property type="evidence" value="ECO:0007669"/>
    <property type="project" value="TreeGrafter"/>
</dbReference>
<comment type="caution">
    <text evidence="7">The sequence shown here is derived from an EMBL/GenBank/DDBJ whole genome shotgun (WGS) entry which is preliminary data.</text>
</comment>
<dbReference type="SMART" id="SM00724">
    <property type="entry name" value="TLC"/>
    <property type="match status" value="1"/>
</dbReference>
<accession>A0A9W7BGP4</accession>
<sequence>MTLLVTLDHYTVRGRPSKSETMLTVVFWVILFFVAENTLLQTLNYFSPSLHPVFSPSLLNRRILSRHIGTDAFGCITVSYLGLQSSHYLSLFKKKFFSSSVKINPNYENRLWEYIPASQRILTIFLAYQFKNLYDSIIWSDGPEFIAHHILAGSAAWGGMYPGVGSVYGIFFMGVSEISTTVLVILANFDDDLGVKGLAEAFPGLRVVSAVGFVVAFIGCRIVAWPWVSWFLLKDIKNALANGDDKKAKERKVWLVGIGFILGSLTLLQFLWLGQIFVMGKQEIDKMLA</sequence>
<evidence type="ECO:0000256" key="1">
    <source>
        <dbReference type="ARBA" id="ARBA00004141"/>
    </source>
</evidence>
<name>A0A9W7BGP4_9STRA</name>
<dbReference type="InterPro" id="IPR006634">
    <property type="entry name" value="TLC-dom"/>
</dbReference>
<evidence type="ECO:0000256" key="3">
    <source>
        <dbReference type="ARBA" id="ARBA00022989"/>
    </source>
</evidence>
<feature type="transmembrane region" description="Helical" evidence="5">
    <location>
        <begin position="63"/>
        <end position="83"/>
    </location>
</feature>
<dbReference type="GO" id="GO:0071709">
    <property type="term" value="P:membrane assembly"/>
    <property type="evidence" value="ECO:0007669"/>
    <property type="project" value="TreeGrafter"/>
</dbReference>
<evidence type="ECO:0000256" key="5">
    <source>
        <dbReference type="SAM" id="Phobius"/>
    </source>
</evidence>
<dbReference type="EMBL" id="BRXX01000071">
    <property type="protein sequence ID" value="GMH87337.1"/>
    <property type="molecule type" value="Genomic_DNA"/>
</dbReference>
<dbReference type="Pfam" id="PF03798">
    <property type="entry name" value="TRAM_LAG1_CLN8"/>
    <property type="match status" value="1"/>
</dbReference>
<reference evidence="8" key="1">
    <citation type="journal article" date="2023" name="Commun. Biol.">
        <title>Genome analysis of Parmales, the sister group of diatoms, reveals the evolutionary specialization of diatoms from phago-mixotrophs to photoautotrophs.</title>
        <authorList>
            <person name="Ban H."/>
            <person name="Sato S."/>
            <person name="Yoshikawa S."/>
            <person name="Yamada K."/>
            <person name="Nakamura Y."/>
            <person name="Ichinomiya M."/>
            <person name="Sato N."/>
            <person name="Blanc-Mathieu R."/>
            <person name="Endo H."/>
            <person name="Kuwata A."/>
            <person name="Ogata H."/>
        </authorList>
    </citation>
    <scope>NUCLEOTIDE SEQUENCE [LARGE SCALE GENOMIC DNA]</scope>
    <source>
        <strain evidence="8">NIES 3699</strain>
    </source>
</reference>
<evidence type="ECO:0000313" key="7">
    <source>
        <dbReference type="EMBL" id="GMH87337.1"/>
    </source>
</evidence>
<organism evidence="7 8">
    <name type="scientific">Triparma verrucosa</name>
    <dbReference type="NCBI Taxonomy" id="1606542"/>
    <lineage>
        <taxon>Eukaryota</taxon>
        <taxon>Sar</taxon>
        <taxon>Stramenopiles</taxon>
        <taxon>Ochrophyta</taxon>
        <taxon>Bolidophyceae</taxon>
        <taxon>Parmales</taxon>
        <taxon>Triparmaceae</taxon>
        <taxon>Triparma</taxon>
    </lineage>
</organism>
<keyword evidence="3 5" id="KW-1133">Transmembrane helix</keyword>
<dbReference type="Proteomes" id="UP001165160">
    <property type="component" value="Unassembled WGS sequence"/>
</dbReference>